<organism evidence="1">
    <name type="scientific">Tanacetum cinerariifolium</name>
    <name type="common">Dalmatian daisy</name>
    <name type="synonym">Chrysanthemum cinerariifolium</name>
    <dbReference type="NCBI Taxonomy" id="118510"/>
    <lineage>
        <taxon>Eukaryota</taxon>
        <taxon>Viridiplantae</taxon>
        <taxon>Streptophyta</taxon>
        <taxon>Embryophyta</taxon>
        <taxon>Tracheophyta</taxon>
        <taxon>Spermatophyta</taxon>
        <taxon>Magnoliopsida</taxon>
        <taxon>eudicotyledons</taxon>
        <taxon>Gunneridae</taxon>
        <taxon>Pentapetalae</taxon>
        <taxon>asterids</taxon>
        <taxon>campanulids</taxon>
        <taxon>Asterales</taxon>
        <taxon>Asteraceae</taxon>
        <taxon>Asteroideae</taxon>
        <taxon>Anthemideae</taxon>
        <taxon>Anthemidinae</taxon>
        <taxon>Tanacetum</taxon>
    </lineage>
</organism>
<dbReference type="EMBL" id="BKCJ010000376">
    <property type="protein sequence ID" value="GEU32630.1"/>
    <property type="molecule type" value="Genomic_DNA"/>
</dbReference>
<dbReference type="AlphaFoldDB" id="A0A6L2J7J7"/>
<proteinExistence type="predicted"/>
<sequence length="317" mass="35965">MLSLKNYNHDPLVDLYYPGGSDDYTEVIYDKEQCLSDRYITPITSPAYTPSIHFLATMKPADTFLMGDEVISTIPVREIDEFIKSNVDDLIPILREAEIPSQRGEIDFNPNDIETNDLIPGPRMFDIPLGNDDSVSRSFDVTFSNPLFDFIDDYTLGYEHRLFDEEFEDISSLDPPKSTLVIDESSLLVTPLPGPKQICLRKVERFDPFLSPTQSGGTTRVIETPSFGFHHMPLARPVVYSPKEVMYCYYHPHLTSGDGFDPKSKRFPQIVKKSVLVFNPPISRTPDVSVFKKVEEITEVEIRLLAMSVRTPDVSVV</sequence>
<reference evidence="1" key="1">
    <citation type="journal article" date="2019" name="Sci. Rep.">
        <title>Draft genome of Tanacetum cinerariifolium, the natural source of mosquito coil.</title>
        <authorList>
            <person name="Yamashiro T."/>
            <person name="Shiraishi A."/>
            <person name="Satake H."/>
            <person name="Nakayama K."/>
        </authorList>
    </citation>
    <scope>NUCLEOTIDE SEQUENCE</scope>
</reference>
<protein>
    <submittedName>
        <fullName evidence="1">NAC domain-containing protein</fullName>
    </submittedName>
</protein>
<name>A0A6L2J7J7_TANCI</name>
<comment type="caution">
    <text evidence="1">The sequence shown here is derived from an EMBL/GenBank/DDBJ whole genome shotgun (WGS) entry which is preliminary data.</text>
</comment>
<evidence type="ECO:0000313" key="1">
    <source>
        <dbReference type="EMBL" id="GEU32630.1"/>
    </source>
</evidence>
<accession>A0A6L2J7J7</accession>
<gene>
    <name evidence="1" type="ORF">Tci_004608</name>
</gene>